<dbReference type="OrthoDB" id="448280at2759"/>
<dbReference type="AlphaFoldDB" id="A0A2H3JPK6"/>
<dbReference type="EMBL" id="KB468157">
    <property type="protein sequence ID" value="PCH44116.1"/>
    <property type="molecule type" value="Genomic_DNA"/>
</dbReference>
<keyword evidence="1" id="KW-0472">Membrane</keyword>
<dbReference type="Proteomes" id="UP000218811">
    <property type="component" value="Unassembled WGS sequence"/>
</dbReference>
<keyword evidence="1" id="KW-0812">Transmembrane</keyword>
<dbReference type="STRING" id="742152.A0A2H3JPK6"/>
<accession>A0A2H3JPK6</accession>
<name>A0A2H3JPK6_WOLCO</name>
<keyword evidence="3" id="KW-1185">Reference proteome</keyword>
<gene>
    <name evidence="2" type="ORF">WOLCODRAFT_154153</name>
</gene>
<keyword evidence="1" id="KW-1133">Transmembrane helix</keyword>
<protein>
    <submittedName>
        <fullName evidence="2">Uncharacterized protein</fullName>
    </submittedName>
</protein>
<evidence type="ECO:0000313" key="2">
    <source>
        <dbReference type="EMBL" id="PCH44116.1"/>
    </source>
</evidence>
<sequence length="176" mass="19263">MFVISDGARQEQAARAAVAATARVPITSRDQRYERPFAIGGRRLRRTCAVRGAQVYAMTVCGPTPTAPLVYNKRRPCSVPHASSASSDFDKHIAMAKDDMPMRDLHRRDDGTYCAHGGSSDAYTGPRIPSIVILIVTPMFGALFPVVARRVQWLRALVPTAAFQVARYFGSGVIVR</sequence>
<reference evidence="2 3" key="1">
    <citation type="journal article" date="2012" name="Science">
        <title>The Paleozoic origin of enzymatic lignin decomposition reconstructed from 31 fungal genomes.</title>
        <authorList>
            <person name="Floudas D."/>
            <person name="Binder M."/>
            <person name="Riley R."/>
            <person name="Barry K."/>
            <person name="Blanchette R.A."/>
            <person name="Henrissat B."/>
            <person name="Martinez A.T."/>
            <person name="Otillar R."/>
            <person name="Spatafora J.W."/>
            <person name="Yadav J.S."/>
            <person name="Aerts A."/>
            <person name="Benoit I."/>
            <person name="Boyd A."/>
            <person name="Carlson A."/>
            <person name="Copeland A."/>
            <person name="Coutinho P.M."/>
            <person name="de Vries R.P."/>
            <person name="Ferreira P."/>
            <person name="Findley K."/>
            <person name="Foster B."/>
            <person name="Gaskell J."/>
            <person name="Glotzer D."/>
            <person name="Gorecki P."/>
            <person name="Heitman J."/>
            <person name="Hesse C."/>
            <person name="Hori C."/>
            <person name="Igarashi K."/>
            <person name="Jurgens J.A."/>
            <person name="Kallen N."/>
            <person name="Kersten P."/>
            <person name="Kohler A."/>
            <person name="Kuees U."/>
            <person name="Kumar T.K.A."/>
            <person name="Kuo A."/>
            <person name="LaButti K."/>
            <person name="Larrondo L.F."/>
            <person name="Lindquist E."/>
            <person name="Ling A."/>
            <person name="Lombard V."/>
            <person name="Lucas S."/>
            <person name="Lundell T."/>
            <person name="Martin R."/>
            <person name="McLaughlin D.J."/>
            <person name="Morgenstern I."/>
            <person name="Morin E."/>
            <person name="Murat C."/>
            <person name="Nagy L.G."/>
            <person name="Nolan M."/>
            <person name="Ohm R.A."/>
            <person name="Patyshakuliyeva A."/>
            <person name="Rokas A."/>
            <person name="Ruiz-Duenas F.J."/>
            <person name="Sabat G."/>
            <person name="Salamov A."/>
            <person name="Samejima M."/>
            <person name="Schmutz J."/>
            <person name="Slot J.C."/>
            <person name="St John F."/>
            <person name="Stenlid J."/>
            <person name="Sun H."/>
            <person name="Sun S."/>
            <person name="Syed K."/>
            <person name="Tsang A."/>
            <person name="Wiebenga A."/>
            <person name="Young D."/>
            <person name="Pisabarro A."/>
            <person name="Eastwood D.C."/>
            <person name="Martin F."/>
            <person name="Cullen D."/>
            <person name="Grigoriev I.V."/>
            <person name="Hibbett D.S."/>
        </authorList>
    </citation>
    <scope>NUCLEOTIDE SEQUENCE [LARGE SCALE GENOMIC DNA]</scope>
    <source>
        <strain evidence="2 3">MD-104</strain>
    </source>
</reference>
<organism evidence="2 3">
    <name type="scientific">Wolfiporia cocos (strain MD-104)</name>
    <name type="common">Brown rot fungus</name>
    <dbReference type="NCBI Taxonomy" id="742152"/>
    <lineage>
        <taxon>Eukaryota</taxon>
        <taxon>Fungi</taxon>
        <taxon>Dikarya</taxon>
        <taxon>Basidiomycota</taxon>
        <taxon>Agaricomycotina</taxon>
        <taxon>Agaricomycetes</taxon>
        <taxon>Polyporales</taxon>
        <taxon>Phaeolaceae</taxon>
        <taxon>Wolfiporia</taxon>
    </lineage>
</organism>
<feature type="transmembrane region" description="Helical" evidence="1">
    <location>
        <begin position="128"/>
        <end position="148"/>
    </location>
</feature>
<evidence type="ECO:0000256" key="1">
    <source>
        <dbReference type="SAM" id="Phobius"/>
    </source>
</evidence>
<evidence type="ECO:0000313" key="3">
    <source>
        <dbReference type="Proteomes" id="UP000218811"/>
    </source>
</evidence>
<proteinExistence type="predicted"/>